<gene>
    <name evidence="3" type="ORF">LTR97_006201</name>
</gene>
<feature type="transmembrane region" description="Helical" evidence="2">
    <location>
        <begin position="37"/>
        <end position="57"/>
    </location>
</feature>
<evidence type="ECO:0008006" key="5">
    <source>
        <dbReference type="Google" id="ProtNLM"/>
    </source>
</evidence>
<feature type="transmembrane region" description="Helical" evidence="2">
    <location>
        <begin position="63"/>
        <end position="84"/>
    </location>
</feature>
<protein>
    <recommendedName>
        <fullName evidence="5">Monooxygenase</fullName>
    </recommendedName>
</protein>
<feature type="compositionally biased region" description="Basic and acidic residues" evidence="1">
    <location>
        <begin position="280"/>
        <end position="289"/>
    </location>
</feature>
<evidence type="ECO:0000256" key="1">
    <source>
        <dbReference type="SAM" id="MobiDB-lite"/>
    </source>
</evidence>
<reference evidence="3" key="1">
    <citation type="submission" date="2023-08" db="EMBL/GenBank/DDBJ databases">
        <title>Black Yeasts Isolated from many extreme environments.</title>
        <authorList>
            <person name="Coleine C."/>
            <person name="Stajich J.E."/>
            <person name="Selbmann L."/>
        </authorList>
    </citation>
    <scope>NUCLEOTIDE SEQUENCE</scope>
    <source>
        <strain evidence="3">CCFEE 5810</strain>
    </source>
</reference>
<feature type="compositionally biased region" description="Polar residues" evidence="1">
    <location>
        <begin position="11"/>
        <end position="22"/>
    </location>
</feature>
<keyword evidence="2" id="KW-1133">Transmembrane helix</keyword>
<dbReference type="AlphaFoldDB" id="A0AAN7W7W9"/>
<comment type="caution">
    <text evidence="3">The sequence shown here is derived from an EMBL/GenBank/DDBJ whole genome shotgun (WGS) entry which is preliminary data.</text>
</comment>
<feature type="region of interest" description="Disordered" evidence="1">
    <location>
        <begin position="1"/>
        <end position="23"/>
    </location>
</feature>
<dbReference type="Pfam" id="PF13826">
    <property type="entry name" value="Monooxy_af470-like"/>
    <property type="match status" value="1"/>
</dbReference>
<accession>A0AAN7W7W9</accession>
<keyword evidence="2" id="KW-0812">Transmembrane</keyword>
<evidence type="ECO:0000313" key="4">
    <source>
        <dbReference type="Proteomes" id="UP001310594"/>
    </source>
</evidence>
<evidence type="ECO:0000313" key="3">
    <source>
        <dbReference type="EMBL" id="KAK5700066.1"/>
    </source>
</evidence>
<dbReference type="Proteomes" id="UP001310594">
    <property type="component" value="Unassembled WGS sequence"/>
</dbReference>
<dbReference type="EMBL" id="JAVRQU010000008">
    <property type="protein sequence ID" value="KAK5700066.1"/>
    <property type="molecule type" value="Genomic_DNA"/>
</dbReference>
<proteinExistence type="predicted"/>
<dbReference type="InterPro" id="IPR025444">
    <property type="entry name" value="Monooxy_af470"/>
</dbReference>
<feature type="region of interest" description="Disordered" evidence="1">
    <location>
        <begin position="274"/>
        <end position="295"/>
    </location>
</feature>
<dbReference type="InterPro" id="IPR011008">
    <property type="entry name" value="Dimeric_a/b-barrel"/>
</dbReference>
<sequence length="295" mass="32941">MVASKEFFSLQPPSEQKPTSAFNAGKSPIHNMFRDQLTITTWLCLGAVTQGLLFAAIGRLAFAPAVLVVVYKVLLTYMQVIGLVRNPQMDGVLMKKFAAQFPDEAGNYGSKPANNEICVFLIGARCNHPLGMFGPYFKEMGDFFQSMAKNLDAHADEFGFLGMTNWTNAADRPTANESLQVCYFKNVEGLHAFAHSEYHRAGWDWWNKGYTKFPHLSIYHEIYQVPKGAWENIYINSHASGITSTTSSYVDRDTGKTMWASPVVDASKGLLKTSAGRMSRSQEDSHEKMGVYNPY</sequence>
<name>A0AAN7W7W9_9PEZI</name>
<evidence type="ECO:0000256" key="2">
    <source>
        <dbReference type="SAM" id="Phobius"/>
    </source>
</evidence>
<dbReference type="SUPFAM" id="SSF54909">
    <property type="entry name" value="Dimeric alpha+beta barrel"/>
    <property type="match status" value="1"/>
</dbReference>
<keyword evidence="2" id="KW-0472">Membrane</keyword>
<organism evidence="3 4">
    <name type="scientific">Elasticomyces elasticus</name>
    <dbReference type="NCBI Taxonomy" id="574655"/>
    <lineage>
        <taxon>Eukaryota</taxon>
        <taxon>Fungi</taxon>
        <taxon>Dikarya</taxon>
        <taxon>Ascomycota</taxon>
        <taxon>Pezizomycotina</taxon>
        <taxon>Dothideomycetes</taxon>
        <taxon>Dothideomycetidae</taxon>
        <taxon>Mycosphaerellales</taxon>
        <taxon>Teratosphaeriaceae</taxon>
        <taxon>Elasticomyces</taxon>
    </lineage>
</organism>